<keyword evidence="9" id="KW-0472">Membrane</keyword>
<reference evidence="11" key="1">
    <citation type="submission" date="2024-07" db="EMBL/GenBank/DDBJ databases">
        <authorList>
            <person name="Yu S.T."/>
        </authorList>
    </citation>
    <scope>NUCLEOTIDE SEQUENCE</scope>
    <source>
        <strain evidence="11">R11</strain>
    </source>
</reference>
<dbReference type="Gene3D" id="3.30.200.20">
    <property type="entry name" value="Phosphorylase Kinase, domain 1"/>
    <property type="match status" value="1"/>
</dbReference>
<evidence type="ECO:0000259" key="10">
    <source>
        <dbReference type="PROSITE" id="PS50011"/>
    </source>
</evidence>
<dbReference type="RefSeq" id="WP_369276076.1">
    <property type="nucleotide sequence ID" value="NZ_CP163432.1"/>
</dbReference>
<dbReference type="SUPFAM" id="SSF56112">
    <property type="entry name" value="Protein kinase-like (PK-like)"/>
    <property type="match status" value="1"/>
</dbReference>
<feature type="binding site" evidence="7">
    <location>
        <position position="50"/>
    </location>
    <ligand>
        <name>ATP</name>
        <dbReference type="ChEBI" id="CHEBI:30616"/>
    </ligand>
</feature>
<evidence type="ECO:0000256" key="8">
    <source>
        <dbReference type="SAM" id="MobiDB-lite"/>
    </source>
</evidence>
<dbReference type="InterPro" id="IPR011009">
    <property type="entry name" value="Kinase-like_dom_sf"/>
</dbReference>
<evidence type="ECO:0000256" key="2">
    <source>
        <dbReference type="ARBA" id="ARBA00022527"/>
    </source>
</evidence>
<keyword evidence="3 11" id="KW-0808">Transferase</keyword>
<dbReference type="EMBL" id="CP163432">
    <property type="protein sequence ID" value="XDQ16152.1"/>
    <property type="molecule type" value="Genomic_DNA"/>
</dbReference>
<protein>
    <recommendedName>
        <fullName evidence="1">non-specific serine/threonine protein kinase</fullName>
        <ecNumber evidence="1">2.7.11.1</ecNumber>
    </recommendedName>
</protein>
<dbReference type="AlphaFoldDB" id="A0AB39NDR8"/>
<dbReference type="SMART" id="SM00220">
    <property type="entry name" value="S_TKc"/>
    <property type="match status" value="1"/>
</dbReference>
<gene>
    <name evidence="11" type="ORF">AB5J55_03150</name>
</gene>
<dbReference type="CDD" id="cd14014">
    <property type="entry name" value="STKc_PknB_like"/>
    <property type="match status" value="1"/>
</dbReference>
<feature type="transmembrane region" description="Helical" evidence="9">
    <location>
        <begin position="400"/>
        <end position="421"/>
    </location>
</feature>
<keyword evidence="9" id="KW-1133">Transmembrane helix</keyword>
<feature type="compositionally biased region" description="Low complexity" evidence="8">
    <location>
        <begin position="332"/>
        <end position="360"/>
    </location>
</feature>
<dbReference type="Pfam" id="PF00069">
    <property type="entry name" value="Pkinase"/>
    <property type="match status" value="1"/>
</dbReference>
<keyword evidence="2" id="KW-0723">Serine/threonine-protein kinase</keyword>
<evidence type="ECO:0000256" key="5">
    <source>
        <dbReference type="ARBA" id="ARBA00022777"/>
    </source>
</evidence>
<dbReference type="InterPro" id="IPR000719">
    <property type="entry name" value="Prot_kinase_dom"/>
</dbReference>
<feature type="region of interest" description="Disordered" evidence="8">
    <location>
        <begin position="284"/>
        <end position="386"/>
    </location>
</feature>
<keyword evidence="6 7" id="KW-0067">ATP-binding</keyword>
<evidence type="ECO:0000313" key="11">
    <source>
        <dbReference type="EMBL" id="XDQ16152.1"/>
    </source>
</evidence>
<keyword evidence="9" id="KW-0812">Transmembrane</keyword>
<evidence type="ECO:0000256" key="4">
    <source>
        <dbReference type="ARBA" id="ARBA00022741"/>
    </source>
</evidence>
<dbReference type="Gene3D" id="1.10.510.10">
    <property type="entry name" value="Transferase(Phosphotransferase) domain 1"/>
    <property type="match status" value="1"/>
</dbReference>
<evidence type="ECO:0000256" key="9">
    <source>
        <dbReference type="SAM" id="Phobius"/>
    </source>
</evidence>
<dbReference type="GO" id="GO:0005524">
    <property type="term" value="F:ATP binding"/>
    <property type="evidence" value="ECO:0007669"/>
    <property type="project" value="UniProtKB-UniRule"/>
</dbReference>
<name>A0AB39NDR8_9ACTN</name>
<proteinExistence type="predicted"/>
<dbReference type="InterPro" id="IPR008271">
    <property type="entry name" value="Ser/Thr_kinase_AS"/>
</dbReference>
<dbReference type="InterPro" id="IPR017441">
    <property type="entry name" value="Protein_kinase_ATP_BS"/>
</dbReference>
<feature type="compositionally biased region" description="Low complexity" evidence="8">
    <location>
        <begin position="284"/>
        <end position="307"/>
    </location>
</feature>
<dbReference type="PANTHER" id="PTHR43289">
    <property type="entry name" value="MITOGEN-ACTIVATED PROTEIN KINASE KINASE KINASE 20-RELATED"/>
    <property type="match status" value="1"/>
</dbReference>
<dbReference type="PROSITE" id="PS50011">
    <property type="entry name" value="PROTEIN_KINASE_DOM"/>
    <property type="match status" value="1"/>
</dbReference>
<dbReference type="PANTHER" id="PTHR43289:SF6">
    <property type="entry name" value="SERINE_THREONINE-PROTEIN KINASE NEKL-3"/>
    <property type="match status" value="1"/>
</dbReference>
<evidence type="ECO:0000256" key="3">
    <source>
        <dbReference type="ARBA" id="ARBA00022679"/>
    </source>
</evidence>
<dbReference type="EC" id="2.7.11.1" evidence="1"/>
<keyword evidence="4 7" id="KW-0547">Nucleotide-binding</keyword>
<evidence type="ECO:0000256" key="1">
    <source>
        <dbReference type="ARBA" id="ARBA00012513"/>
    </source>
</evidence>
<dbReference type="GO" id="GO:0004674">
    <property type="term" value="F:protein serine/threonine kinase activity"/>
    <property type="evidence" value="ECO:0007669"/>
    <property type="project" value="UniProtKB-KW"/>
</dbReference>
<evidence type="ECO:0000256" key="7">
    <source>
        <dbReference type="PROSITE-ProRule" id="PRU10141"/>
    </source>
</evidence>
<feature type="domain" description="Protein kinase" evidence="10">
    <location>
        <begin position="21"/>
        <end position="278"/>
    </location>
</feature>
<sequence length="548" mass="57499">MHNKEAVQVPPDQGRRVAGRYLLLSRLGEGGMGTVWRARDETLHRDVAVKEVRAPAGLSAVHIERMYTRLEREAWAAARIPNRNVVTVYDVATDDGRPWIVMELVRGRSLGDLLRAEGPLAPKRAAQIAAEVLSALRAAHGEGVLHRDVKPANVLLGDDGSVVLTDFGIAMVEGDSSLTMTGEVVGSPEYLPPERALGRTPGPESDLWSLGVLLYAAVEGLSPFRQDTPLSTLRAIVDEDPPTPRRCGPLTPIIEGLLRKEPTERMPAEQAERELRAIAVGGTAATPPTAAEEAPTSAALEAPAAGASQVPTADGTLTVGDAPTVGDIPTVGDAPTAGDGTSAAAATRDVTEASPAQPTQSPRPPQPAQPAVTAPPGVFGPPIPFEPQPAGVPRRRRRTAALIAAAAACALLAAGLSYVLVNRGADEGGNDKDTATSQQVRATVTGVNTTYAGECSPPADQAPTFTATFAVDEVPARITYRWVSKDGSVVDREWRSLNFTSDGDRTGQDVVRLTAYSRAGTFTSEIGVEVKGPLGTTSNTVPFSVTCE</sequence>
<dbReference type="PROSITE" id="PS00107">
    <property type="entry name" value="PROTEIN_KINASE_ATP"/>
    <property type="match status" value="1"/>
</dbReference>
<dbReference type="PROSITE" id="PS00108">
    <property type="entry name" value="PROTEIN_KINASE_ST"/>
    <property type="match status" value="1"/>
</dbReference>
<accession>A0AB39NDR8</accession>
<evidence type="ECO:0000256" key="6">
    <source>
        <dbReference type="ARBA" id="ARBA00022840"/>
    </source>
</evidence>
<organism evidence="11">
    <name type="scientific">Streptomyces sp. R11</name>
    <dbReference type="NCBI Taxonomy" id="3238625"/>
    <lineage>
        <taxon>Bacteria</taxon>
        <taxon>Bacillati</taxon>
        <taxon>Actinomycetota</taxon>
        <taxon>Actinomycetes</taxon>
        <taxon>Kitasatosporales</taxon>
        <taxon>Streptomycetaceae</taxon>
        <taxon>Streptomyces</taxon>
    </lineage>
</organism>
<keyword evidence="5 11" id="KW-0418">Kinase</keyword>